<dbReference type="AlphaFoldDB" id="A0A1H3CKX5"/>
<feature type="binding site" evidence="2">
    <location>
        <position position="62"/>
    </location>
    <ligand>
        <name>substrate</name>
    </ligand>
</feature>
<dbReference type="InterPro" id="IPR029033">
    <property type="entry name" value="His_PPase_superfam"/>
</dbReference>
<dbReference type="EMBL" id="FNOU01000003">
    <property type="protein sequence ID" value="SDX54670.1"/>
    <property type="molecule type" value="Genomic_DNA"/>
</dbReference>
<organism evidence="3 4">
    <name type="scientific">Eubacterium barkeri</name>
    <name type="common">Clostridium barkeri</name>
    <dbReference type="NCBI Taxonomy" id="1528"/>
    <lineage>
        <taxon>Bacteria</taxon>
        <taxon>Bacillati</taxon>
        <taxon>Bacillota</taxon>
        <taxon>Clostridia</taxon>
        <taxon>Eubacteriales</taxon>
        <taxon>Eubacteriaceae</taxon>
        <taxon>Eubacterium</taxon>
    </lineage>
</organism>
<feature type="active site" description="Tele-phosphohistidine intermediate" evidence="1">
    <location>
        <position position="9"/>
    </location>
</feature>
<sequence length="204" mass="23402">MKRYILVRHVETQGNVEGRLNGHTESPYTKRGLVMKERLLEEIQAIHQRTPIDRIYASPISRARIIGEEASEVFGVPLSVEPVLKEFNFGIFDGLTTAEAEAKDPEAWKKWMGDYNFTILPEGESYVEYHQRLEHFIREEDKAEENQTILIVAHGGTVHSLLLNLLDLPLDVKWHFEIKLGGIAIIRCPEGYGILETLYAPKYE</sequence>
<reference evidence="4" key="1">
    <citation type="submission" date="2016-10" db="EMBL/GenBank/DDBJ databases">
        <authorList>
            <person name="Varghese N."/>
            <person name="Submissions S."/>
        </authorList>
    </citation>
    <scope>NUCLEOTIDE SEQUENCE [LARGE SCALE GENOMIC DNA]</scope>
    <source>
        <strain evidence="4">VPI 5359</strain>
    </source>
</reference>
<dbReference type="Gene3D" id="3.40.50.1240">
    <property type="entry name" value="Phosphoglycerate mutase-like"/>
    <property type="match status" value="1"/>
</dbReference>
<gene>
    <name evidence="3" type="ORF">SAMN04488579_103138</name>
</gene>
<evidence type="ECO:0000313" key="3">
    <source>
        <dbReference type="EMBL" id="SDX54670.1"/>
    </source>
</evidence>
<feature type="binding site" evidence="2">
    <location>
        <begin position="8"/>
        <end position="15"/>
    </location>
    <ligand>
        <name>substrate</name>
    </ligand>
</feature>
<dbReference type="Pfam" id="PF00300">
    <property type="entry name" value="His_Phos_1"/>
    <property type="match status" value="1"/>
</dbReference>
<evidence type="ECO:0000313" key="4">
    <source>
        <dbReference type="Proteomes" id="UP000199652"/>
    </source>
</evidence>
<dbReference type="RefSeq" id="WP_090243426.1">
    <property type="nucleotide sequence ID" value="NZ_FNOU01000003.1"/>
</dbReference>
<accession>A0A1H3CKX5</accession>
<dbReference type="InterPro" id="IPR013078">
    <property type="entry name" value="His_Pase_superF_clade-1"/>
</dbReference>
<name>A0A1H3CKX5_EUBBA</name>
<proteinExistence type="predicted"/>
<protein>
    <submittedName>
        <fullName evidence="3">Probable phosphoglycerate mutase</fullName>
    </submittedName>
</protein>
<evidence type="ECO:0000256" key="1">
    <source>
        <dbReference type="PIRSR" id="PIRSR613078-1"/>
    </source>
</evidence>
<dbReference type="STRING" id="1528.SAMN04488579_103138"/>
<dbReference type="SMART" id="SM00855">
    <property type="entry name" value="PGAM"/>
    <property type="match status" value="1"/>
</dbReference>
<keyword evidence="4" id="KW-1185">Reference proteome</keyword>
<dbReference type="PANTHER" id="PTHR48100">
    <property type="entry name" value="BROAD-SPECIFICITY PHOSPHATASE YOR283W-RELATED"/>
    <property type="match status" value="1"/>
</dbReference>
<dbReference type="GO" id="GO:0016791">
    <property type="term" value="F:phosphatase activity"/>
    <property type="evidence" value="ECO:0007669"/>
    <property type="project" value="TreeGrafter"/>
</dbReference>
<dbReference type="Proteomes" id="UP000199652">
    <property type="component" value="Unassembled WGS sequence"/>
</dbReference>
<dbReference type="InterPro" id="IPR050275">
    <property type="entry name" value="PGM_Phosphatase"/>
</dbReference>
<dbReference type="SUPFAM" id="SSF53254">
    <property type="entry name" value="Phosphoglycerate mutase-like"/>
    <property type="match status" value="1"/>
</dbReference>
<evidence type="ECO:0000256" key="2">
    <source>
        <dbReference type="PIRSR" id="PIRSR613078-2"/>
    </source>
</evidence>
<dbReference type="PIRSF" id="PIRSF000709">
    <property type="entry name" value="6PFK_2-Ptase"/>
    <property type="match status" value="1"/>
</dbReference>
<dbReference type="OrthoDB" id="9783269at2"/>
<dbReference type="CDD" id="cd07067">
    <property type="entry name" value="HP_PGM_like"/>
    <property type="match status" value="1"/>
</dbReference>
<feature type="active site" description="Proton donor/acceptor" evidence="1">
    <location>
        <position position="86"/>
    </location>
</feature>